<dbReference type="AlphaFoldDB" id="A0A067MYQ9"/>
<dbReference type="Pfam" id="PF22770">
    <property type="entry name" value="POP1_C"/>
    <property type="match status" value="1"/>
</dbReference>
<dbReference type="InterPro" id="IPR009723">
    <property type="entry name" value="Pop1_N"/>
</dbReference>
<feature type="compositionally biased region" description="Basic and acidic residues" evidence="4">
    <location>
        <begin position="283"/>
        <end position="294"/>
    </location>
</feature>
<evidence type="ECO:0000256" key="3">
    <source>
        <dbReference type="ARBA" id="ARBA00023242"/>
    </source>
</evidence>
<evidence type="ECO:0000259" key="6">
    <source>
        <dbReference type="Pfam" id="PF08170"/>
    </source>
</evidence>
<organism evidence="8 9">
    <name type="scientific">Botryobasidium botryosum (strain FD-172 SS1)</name>
    <dbReference type="NCBI Taxonomy" id="930990"/>
    <lineage>
        <taxon>Eukaryota</taxon>
        <taxon>Fungi</taxon>
        <taxon>Dikarya</taxon>
        <taxon>Basidiomycota</taxon>
        <taxon>Agaricomycotina</taxon>
        <taxon>Agaricomycetes</taxon>
        <taxon>Cantharellales</taxon>
        <taxon>Botryobasidiaceae</taxon>
        <taxon>Botryobasidium</taxon>
    </lineage>
</organism>
<comment type="subcellular location">
    <subcellularLocation>
        <location evidence="1">Nucleus</location>
    </subcellularLocation>
</comment>
<dbReference type="GO" id="GO:0005655">
    <property type="term" value="C:nucleolar ribonuclease P complex"/>
    <property type="evidence" value="ECO:0007669"/>
    <property type="project" value="InterPro"/>
</dbReference>
<feature type="domain" description="POP1 C-terminal" evidence="7">
    <location>
        <begin position="796"/>
        <end position="862"/>
    </location>
</feature>
<dbReference type="PANTHER" id="PTHR22731:SF3">
    <property type="entry name" value="RIBONUCLEASES P_MRP PROTEIN SUBUNIT POP1"/>
    <property type="match status" value="1"/>
</dbReference>
<evidence type="ECO:0000259" key="5">
    <source>
        <dbReference type="Pfam" id="PF06978"/>
    </source>
</evidence>
<dbReference type="FunCoup" id="A0A067MYQ9">
    <property type="interactions" value="446"/>
</dbReference>
<sequence length="864" mass="95433">MPPKRPNGDGEKDSGEPTGREKKKQKTVVARTINVQQSPAQAGPSTANLSASGMKGLPGAIDVEKFADARAYEINAMQSAMANAKAAVTHRVWQTLPRHLRRRAASHDVRRVPVRLREKAQLEMEGVKKKAAGRNKLPKRGKSKRIPKAEQYHQRQSADKVWLETHIWHAKRMKMDHIWGYKLAVQPTEKSFRPSHRASVHGAILHDVSYFSTVQLHATESLLKKVLARCCDPSGHVEASRYTGGGRACETYIYGMSTYPFGLISPVTIIWRPSEASESSTLPEKKSRKEDGAAHETTVPLTSPKRTVWLRAHPSAYDDVCRSLKQSITAVLDAARMVEGKLEQITEDDYSIEFSDLRDRFNAFEIMGPKSSQVIRGALSLGKSEKGRPEVKKVWNALMNLQTPGSVPRAMIIGLKVYDPRLNFPPKNAQPRVNESLLPSTSPAFNIPPGATLSRSELWDTVEKDFTPKFKKKELDERKSKQLIPGTSLRALDQDDRVPLMLIQRTIAPSIPSSATSLRTGPDTPLHGWTLLAPKGWGMPFLSSLIHTGTRVGGLRERRTQHFESGMPAFPEDYPTTAPYQAHMATRAKQEQERWERTPPAKRCNFEKLGTKHPWNPDWEELLGIRGGTEPGGDGQDPGSGDLIPTQPHPEEISMDVNIDSNKEHGKVHTGKLAPWLLRGARTLDMLHAAASAKDDSTSAVVLLEKVNALRGSKHLEPCTVSAEDLFKSALVLVRVSICGRGSPDDLAIIYELDEVESDKWRAALARKAKGKGSPEIGNEEAGNEVQLSKLIPKPKAVVGYVTSGNFSLQLGCGHAIGAVPARILVGLMRRDQRAERKTYCNLVKVRDRNGVVCMAASLEVICA</sequence>
<dbReference type="OrthoDB" id="442863at2759"/>
<dbReference type="HOGENOM" id="CLU_007205_2_0_1"/>
<feature type="region of interest" description="Disordered" evidence="4">
    <location>
        <begin position="624"/>
        <end position="645"/>
    </location>
</feature>
<gene>
    <name evidence="8" type="ORF">BOTBODRAFT_320829</name>
</gene>
<feature type="compositionally biased region" description="Basic and acidic residues" evidence="4">
    <location>
        <begin position="1"/>
        <end position="20"/>
    </location>
</feature>
<feature type="compositionally biased region" description="Gly residues" evidence="4">
    <location>
        <begin position="625"/>
        <end position="638"/>
    </location>
</feature>
<dbReference type="Proteomes" id="UP000027195">
    <property type="component" value="Unassembled WGS sequence"/>
</dbReference>
<evidence type="ECO:0000256" key="2">
    <source>
        <dbReference type="ARBA" id="ARBA00022694"/>
    </source>
</evidence>
<evidence type="ECO:0000259" key="7">
    <source>
        <dbReference type="Pfam" id="PF22770"/>
    </source>
</evidence>
<dbReference type="GO" id="GO:0000172">
    <property type="term" value="C:ribonuclease MRP complex"/>
    <property type="evidence" value="ECO:0007669"/>
    <property type="project" value="InterPro"/>
</dbReference>
<evidence type="ECO:0000256" key="4">
    <source>
        <dbReference type="SAM" id="MobiDB-lite"/>
    </source>
</evidence>
<dbReference type="InParanoid" id="A0A067MYQ9"/>
<dbReference type="GO" id="GO:0001682">
    <property type="term" value="P:tRNA 5'-leader removal"/>
    <property type="evidence" value="ECO:0007669"/>
    <property type="project" value="InterPro"/>
</dbReference>
<feature type="compositionally biased region" description="Basic residues" evidence="4">
    <location>
        <begin position="129"/>
        <end position="146"/>
    </location>
</feature>
<dbReference type="Pfam" id="PF06978">
    <property type="entry name" value="POP1_N"/>
    <property type="match status" value="1"/>
</dbReference>
<dbReference type="InterPro" id="IPR055079">
    <property type="entry name" value="POP1_C"/>
</dbReference>
<feature type="domain" description="POPLD" evidence="6">
    <location>
        <begin position="528"/>
        <end position="619"/>
    </location>
</feature>
<evidence type="ECO:0000256" key="1">
    <source>
        <dbReference type="ARBA" id="ARBA00004123"/>
    </source>
</evidence>
<evidence type="ECO:0000313" key="8">
    <source>
        <dbReference type="EMBL" id="KDQ20858.1"/>
    </source>
</evidence>
<dbReference type="Pfam" id="PF08170">
    <property type="entry name" value="POPLD"/>
    <property type="match status" value="1"/>
</dbReference>
<protein>
    <recommendedName>
        <fullName evidence="10">POP1-domain-containing protein</fullName>
    </recommendedName>
</protein>
<keyword evidence="9" id="KW-1185">Reference proteome</keyword>
<evidence type="ECO:0000313" key="9">
    <source>
        <dbReference type="Proteomes" id="UP000027195"/>
    </source>
</evidence>
<dbReference type="InterPro" id="IPR039182">
    <property type="entry name" value="Pop1"/>
</dbReference>
<dbReference type="EMBL" id="KL198017">
    <property type="protein sequence ID" value="KDQ20858.1"/>
    <property type="molecule type" value="Genomic_DNA"/>
</dbReference>
<proteinExistence type="predicted"/>
<feature type="region of interest" description="Disordered" evidence="4">
    <location>
        <begin position="126"/>
        <end position="153"/>
    </location>
</feature>
<name>A0A067MYQ9_BOTB1</name>
<dbReference type="PANTHER" id="PTHR22731">
    <property type="entry name" value="RIBONUCLEASES P/MRP PROTEIN SUBUNIT POP1"/>
    <property type="match status" value="1"/>
</dbReference>
<accession>A0A067MYQ9</accession>
<feature type="region of interest" description="Disordered" evidence="4">
    <location>
        <begin position="1"/>
        <end position="28"/>
    </location>
</feature>
<evidence type="ECO:0008006" key="10">
    <source>
        <dbReference type="Google" id="ProtNLM"/>
    </source>
</evidence>
<keyword evidence="2" id="KW-0819">tRNA processing</keyword>
<dbReference type="STRING" id="930990.A0A067MYQ9"/>
<feature type="region of interest" description="Disordered" evidence="4">
    <location>
        <begin position="278"/>
        <end position="298"/>
    </location>
</feature>
<feature type="domain" description="Pop1 N-terminal" evidence="5">
    <location>
        <begin position="135"/>
        <end position="218"/>
    </location>
</feature>
<reference evidence="9" key="1">
    <citation type="journal article" date="2014" name="Proc. Natl. Acad. Sci. U.S.A.">
        <title>Extensive sampling of basidiomycete genomes demonstrates inadequacy of the white-rot/brown-rot paradigm for wood decay fungi.</title>
        <authorList>
            <person name="Riley R."/>
            <person name="Salamov A.A."/>
            <person name="Brown D.W."/>
            <person name="Nagy L.G."/>
            <person name="Floudas D."/>
            <person name="Held B.W."/>
            <person name="Levasseur A."/>
            <person name="Lombard V."/>
            <person name="Morin E."/>
            <person name="Otillar R."/>
            <person name="Lindquist E.A."/>
            <person name="Sun H."/>
            <person name="LaButti K.M."/>
            <person name="Schmutz J."/>
            <person name="Jabbour D."/>
            <person name="Luo H."/>
            <person name="Baker S.E."/>
            <person name="Pisabarro A.G."/>
            <person name="Walton J.D."/>
            <person name="Blanchette R.A."/>
            <person name="Henrissat B."/>
            <person name="Martin F."/>
            <person name="Cullen D."/>
            <person name="Hibbett D.S."/>
            <person name="Grigoriev I.V."/>
        </authorList>
    </citation>
    <scope>NUCLEOTIDE SEQUENCE [LARGE SCALE GENOMIC DNA]</scope>
    <source>
        <strain evidence="9">FD-172 SS1</strain>
    </source>
</reference>
<dbReference type="InterPro" id="IPR012590">
    <property type="entry name" value="POPLD_dom"/>
</dbReference>
<keyword evidence="3" id="KW-0539">Nucleus</keyword>